<organism evidence="1 2">
    <name type="scientific">Anaeromicropila herbilytica</name>
    <dbReference type="NCBI Taxonomy" id="2785025"/>
    <lineage>
        <taxon>Bacteria</taxon>
        <taxon>Bacillati</taxon>
        <taxon>Bacillota</taxon>
        <taxon>Clostridia</taxon>
        <taxon>Lachnospirales</taxon>
        <taxon>Lachnospiraceae</taxon>
        <taxon>Anaeromicropila</taxon>
    </lineage>
</organism>
<dbReference type="AlphaFoldDB" id="A0A7R7IE28"/>
<sequence length="136" mass="16319">MIVIVCVDDKGGMMFNHRRQSSDRNMLEDMILCSKGKKLYVNEYTYKLFSDINIKNLIIDNNFMDKAGAGDYCFVEDRFLMPYEKQIEQLIIYKWNRNYPADLFMDILLDDRWILRDTTEFKGTSHEKITKEIYTR</sequence>
<reference evidence="1 2" key="1">
    <citation type="submission" date="2020-11" db="EMBL/GenBank/DDBJ databases">
        <title>Draft genome sequencing of a Lachnospiraceae strain isolated from anoxic soil subjected to BSD treatment.</title>
        <authorList>
            <person name="Uek A."/>
            <person name="Tonouchi A."/>
        </authorList>
    </citation>
    <scope>NUCLEOTIDE SEQUENCE [LARGE SCALE GENOMIC DNA]</scope>
    <source>
        <strain evidence="1 2">TB5</strain>
    </source>
</reference>
<keyword evidence="2" id="KW-1185">Reference proteome</keyword>
<proteinExistence type="predicted"/>
<dbReference type="Proteomes" id="UP000595897">
    <property type="component" value="Chromosome"/>
</dbReference>
<dbReference type="KEGG" id="ahb:bsdtb5_29790"/>
<evidence type="ECO:0000313" key="1">
    <source>
        <dbReference type="EMBL" id="BCN31684.1"/>
    </source>
</evidence>
<name>A0A7R7IE28_9FIRM</name>
<dbReference type="EMBL" id="AP024169">
    <property type="protein sequence ID" value="BCN31684.1"/>
    <property type="molecule type" value="Genomic_DNA"/>
</dbReference>
<protein>
    <submittedName>
        <fullName evidence="1">Uncharacterized protein</fullName>
    </submittedName>
</protein>
<accession>A0A7R7IE28</accession>
<dbReference type="RefSeq" id="WP_271712786.1">
    <property type="nucleotide sequence ID" value="NZ_AP024169.1"/>
</dbReference>
<gene>
    <name evidence="1" type="ORF">bsdtb5_29790</name>
</gene>
<evidence type="ECO:0000313" key="2">
    <source>
        <dbReference type="Proteomes" id="UP000595897"/>
    </source>
</evidence>